<dbReference type="EMBL" id="JAHRIO010050794">
    <property type="protein sequence ID" value="MEQ2174922.1"/>
    <property type="molecule type" value="Genomic_DNA"/>
</dbReference>
<evidence type="ECO:0000313" key="1">
    <source>
        <dbReference type="EMBL" id="MEQ2174922.1"/>
    </source>
</evidence>
<name>A0ABV0NU16_9TELE</name>
<organism evidence="1 2">
    <name type="scientific">Goodea atripinnis</name>
    <dbReference type="NCBI Taxonomy" id="208336"/>
    <lineage>
        <taxon>Eukaryota</taxon>
        <taxon>Metazoa</taxon>
        <taxon>Chordata</taxon>
        <taxon>Craniata</taxon>
        <taxon>Vertebrata</taxon>
        <taxon>Euteleostomi</taxon>
        <taxon>Actinopterygii</taxon>
        <taxon>Neopterygii</taxon>
        <taxon>Teleostei</taxon>
        <taxon>Neoteleostei</taxon>
        <taxon>Acanthomorphata</taxon>
        <taxon>Ovalentaria</taxon>
        <taxon>Atherinomorphae</taxon>
        <taxon>Cyprinodontiformes</taxon>
        <taxon>Goodeidae</taxon>
        <taxon>Goodea</taxon>
    </lineage>
</organism>
<keyword evidence="2" id="KW-1185">Reference proteome</keyword>
<sequence length="121" mass="13635">MPYLSRSFSRRCEPTASMENLAAGTLLCYSTIMKQMPHNKNFTGHYSNDCCVKCHFSLEAGLITGDFWQGNHLCSGSRWQLLSAAEGGRATPQRSESEKFCPRARYDLQPVINKHLACRQS</sequence>
<reference evidence="1 2" key="1">
    <citation type="submission" date="2021-06" db="EMBL/GenBank/DDBJ databases">
        <authorList>
            <person name="Palmer J.M."/>
        </authorList>
    </citation>
    <scope>NUCLEOTIDE SEQUENCE [LARGE SCALE GENOMIC DNA]</scope>
    <source>
        <strain evidence="1 2">GA_2019</strain>
        <tissue evidence="1">Muscle</tissue>
    </source>
</reference>
<proteinExistence type="predicted"/>
<protein>
    <submittedName>
        <fullName evidence="1">Uncharacterized protein</fullName>
    </submittedName>
</protein>
<accession>A0ABV0NU16</accession>
<gene>
    <name evidence="1" type="ORF">GOODEAATRI_012657</name>
</gene>
<evidence type="ECO:0000313" key="2">
    <source>
        <dbReference type="Proteomes" id="UP001476798"/>
    </source>
</evidence>
<comment type="caution">
    <text evidence="1">The sequence shown here is derived from an EMBL/GenBank/DDBJ whole genome shotgun (WGS) entry which is preliminary data.</text>
</comment>
<dbReference type="Proteomes" id="UP001476798">
    <property type="component" value="Unassembled WGS sequence"/>
</dbReference>